<dbReference type="InterPro" id="IPR007712">
    <property type="entry name" value="RelE/ParE_toxin"/>
</dbReference>
<reference evidence="5 6" key="1">
    <citation type="submission" date="2019-10" db="EMBL/GenBank/DDBJ databases">
        <title>Evaluation of single-gene subtyping targets for Pseudomonas.</title>
        <authorList>
            <person name="Reichler S.J."/>
            <person name="Orsi R.H."/>
            <person name="Wiedmann M."/>
            <person name="Martin N.H."/>
            <person name="Murphy S.I."/>
        </authorList>
    </citation>
    <scope>NUCLEOTIDE SEQUENCE [LARGE SCALE GENOMIC DNA]</scope>
    <source>
        <strain evidence="4 6">FSL R10-3254</strain>
        <strain evidence="3 5">FSL R10-3257</strain>
    </source>
</reference>
<sequence>MRIEWRPEARADLMKIIDYIADHNLAAAVELTLAIEAATSALPANPHLYRFGRMPGTREIVVRPNYLVIYRVTDQIDILAVLHARQKFPEGIQGEI</sequence>
<dbReference type="Proteomes" id="UP000441404">
    <property type="component" value="Unassembled WGS sequence"/>
</dbReference>
<name>A0A6A7YJV4_9PSED</name>
<gene>
    <name evidence="4" type="ORF">GHO39_22460</name>
    <name evidence="3" type="ORF">GHO40_12570</name>
</gene>
<evidence type="ECO:0000313" key="6">
    <source>
        <dbReference type="Proteomes" id="UP000489190"/>
    </source>
</evidence>
<dbReference type="Proteomes" id="UP000489190">
    <property type="component" value="Unassembled WGS sequence"/>
</dbReference>
<keyword evidence="2" id="KW-1277">Toxin-antitoxin system</keyword>
<evidence type="ECO:0000313" key="5">
    <source>
        <dbReference type="Proteomes" id="UP000441404"/>
    </source>
</evidence>
<accession>A0A6A7YJV4</accession>
<dbReference type="InterPro" id="IPR051803">
    <property type="entry name" value="TA_system_RelE-like_toxin"/>
</dbReference>
<dbReference type="PANTHER" id="PTHR33755">
    <property type="entry name" value="TOXIN PARE1-RELATED"/>
    <property type="match status" value="1"/>
</dbReference>
<dbReference type="EMBL" id="WIWJ01000019">
    <property type="protein sequence ID" value="MQT47560.1"/>
    <property type="molecule type" value="Genomic_DNA"/>
</dbReference>
<dbReference type="AlphaFoldDB" id="A0A6A7YJV4"/>
<dbReference type="PANTHER" id="PTHR33755:SF8">
    <property type="entry name" value="TOXIN PARE2"/>
    <property type="match status" value="1"/>
</dbReference>
<protein>
    <submittedName>
        <fullName evidence="3">Type II toxin-antitoxin system mRNA interferase toxin, RelE/StbE family</fullName>
    </submittedName>
</protein>
<dbReference type="InterPro" id="IPR035093">
    <property type="entry name" value="RelE/ParE_toxin_dom_sf"/>
</dbReference>
<evidence type="ECO:0000256" key="2">
    <source>
        <dbReference type="ARBA" id="ARBA00022649"/>
    </source>
</evidence>
<proteinExistence type="inferred from homology"/>
<dbReference type="Gene3D" id="3.30.2310.20">
    <property type="entry name" value="RelE-like"/>
    <property type="match status" value="1"/>
</dbReference>
<comment type="similarity">
    <text evidence="1">Belongs to the RelE toxin family.</text>
</comment>
<dbReference type="Pfam" id="PF05016">
    <property type="entry name" value="ParE_toxin"/>
    <property type="match status" value="1"/>
</dbReference>
<organism evidence="3 5">
    <name type="scientific">Pseudomonas helleri</name>
    <dbReference type="NCBI Taxonomy" id="1608996"/>
    <lineage>
        <taxon>Bacteria</taxon>
        <taxon>Pseudomonadati</taxon>
        <taxon>Pseudomonadota</taxon>
        <taxon>Gammaproteobacteria</taxon>
        <taxon>Pseudomonadales</taxon>
        <taxon>Pseudomonadaceae</taxon>
        <taxon>Pseudomonas</taxon>
    </lineage>
</organism>
<comment type="caution">
    <text evidence="3">The sequence shown here is derived from an EMBL/GenBank/DDBJ whole genome shotgun (WGS) entry which is preliminary data.</text>
</comment>
<dbReference type="EMBL" id="WIWI01000077">
    <property type="protein sequence ID" value="MQT91876.1"/>
    <property type="molecule type" value="Genomic_DNA"/>
</dbReference>
<dbReference type="NCBIfam" id="TIGR02385">
    <property type="entry name" value="RelE_StbE"/>
    <property type="match status" value="1"/>
</dbReference>
<evidence type="ECO:0000313" key="3">
    <source>
        <dbReference type="EMBL" id="MQT47560.1"/>
    </source>
</evidence>
<evidence type="ECO:0000313" key="4">
    <source>
        <dbReference type="EMBL" id="MQT91876.1"/>
    </source>
</evidence>
<dbReference type="RefSeq" id="WP_323368853.1">
    <property type="nucleotide sequence ID" value="NZ_WIWI01000077.1"/>
</dbReference>
<evidence type="ECO:0000256" key="1">
    <source>
        <dbReference type="ARBA" id="ARBA00006226"/>
    </source>
</evidence>